<dbReference type="KEGG" id="ssol:SULB_2008"/>
<evidence type="ECO:0000313" key="28">
    <source>
        <dbReference type="Proteomes" id="UP000273194"/>
    </source>
</evidence>
<feature type="binding site" evidence="9">
    <location>
        <position position="175"/>
    </location>
    <ligand>
        <name>[4Fe-4S] cluster</name>
        <dbReference type="ChEBI" id="CHEBI:49883"/>
    </ligand>
</feature>
<sequence length="311" mass="34885">MTRVEELLSQIKNLKTEKNAIILGHNYMEYSVQLVSDFTGDSYDLAVKAMKTNAKIILFAGVYFMAEQASALNPNKKVLSPDPNAGCTLSDSLDVKTLQEYKEKYPNAPVVLYINTSIYAKALADYIVTSSTAVKVVQKLNADTILFGPDANLANYVQQKVPNKKIIKVPPNGRCIVHANYTKQLVELARKKYPNALLMAHPEAPLEILESADFVGSTNQMIQFSKENKNEEFIVATEIGMINALKIKNPSKKFYPLVTTEACACARCPYMNMINLEKVKRSLEEEVYEVKVPEDIAERVKRAFENTMKLL</sequence>
<dbReference type="OMA" id="CFCSTMN"/>
<dbReference type="EMBL" id="CP011055">
    <property type="protein sequence ID" value="AKA74221.1"/>
    <property type="molecule type" value="Genomic_DNA"/>
</dbReference>
<reference evidence="22 23" key="1">
    <citation type="journal article" date="2015" name="Genome Announc.">
        <title>Complete Genome Sequence of Sulfolobus solfataricus Strain 98/2 and Evolved Derivatives.</title>
        <authorList>
            <person name="McCarthy S."/>
            <person name="Gradnigo J."/>
            <person name="Johnson T."/>
            <person name="Payne S."/>
            <person name="Lipzen A."/>
            <person name="Martin J."/>
            <person name="Schackwitz W."/>
            <person name="Moriyama E."/>
            <person name="Blum P."/>
        </authorList>
    </citation>
    <scope>NUCLEOTIDE SEQUENCE [LARGE SCALE GENOMIC DNA]</scope>
    <source>
        <strain evidence="22">98/2 SULC</strain>
        <strain evidence="10">SARC-B</strain>
        <strain evidence="11">SARC-C</strain>
        <strain evidence="12 24">SULA</strain>
        <strain evidence="23">SULB</strain>
    </source>
</reference>
<dbReference type="Pfam" id="PF02445">
    <property type="entry name" value="NadA"/>
    <property type="match status" value="1"/>
</dbReference>
<dbReference type="PANTHER" id="PTHR30573:SF0">
    <property type="entry name" value="QUINOLINATE SYNTHASE, CHLOROPLASTIC"/>
    <property type="match status" value="1"/>
</dbReference>
<accession>A0A0E3MG93</accession>
<dbReference type="PATRIC" id="fig|2287.6.peg.2055"/>
<feature type="binding site" evidence="9">
    <location>
        <position position="42"/>
    </location>
    <ligand>
        <name>iminosuccinate</name>
        <dbReference type="ChEBI" id="CHEBI:77875"/>
    </ligand>
</feature>
<dbReference type="HAMAP" id="MF_00568">
    <property type="entry name" value="NadA_type2"/>
    <property type="match status" value="1"/>
</dbReference>
<evidence type="ECO:0000313" key="19">
    <source>
        <dbReference type="EMBL" id="AZF84353.1"/>
    </source>
</evidence>
<dbReference type="EMBL" id="LT549890">
    <property type="protein sequence ID" value="SAI84583.1"/>
    <property type="molecule type" value="Genomic_DNA"/>
</dbReference>
<reference evidence="25" key="3">
    <citation type="submission" date="2016-04" db="EMBL/GenBank/DDBJ databases">
        <authorList>
            <person name="Shah S.A."/>
            <person name="Garrett R.A."/>
        </authorList>
    </citation>
    <scope>NUCLEOTIDE SEQUENCE [LARGE SCALE GENOMIC DNA]</scope>
    <source>
        <strain evidence="25">ATCC 35091 / DSM 1616 / JCM 8930 / NBRC 15331 / P1</strain>
    </source>
</reference>
<dbReference type="EMBL" id="CP033241">
    <property type="protein sequence ID" value="AZF84353.1"/>
    <property type="molecule type" value="Genomic_DNA"/>
</dbReference>
<dbReference type="Proteomes" id="UP000273443">
    <property type="component" value="Chromosome"/>
</dbReference>
<evidence type="ECO:0000313" key="10">
    <source>
        <dbReference type="EMBL" id="AKA74221.1"/>
    </source>
</evidence>
<dbReference type="Proteomes" id="UP000594632">
    <property type="component" value="Chromosome"/>
</dbReference>
<gene>
    <name evidence="9 11" type="primary">nadA</name>
    <name evidence="20" type="ORF">HFC64_16260</name>
    <name evidence="21" type="ORF">SSOP1_1029</name>
    <name evidence="12" type="ORF">SULA_2007</name>
    <name evidence="10" type="ORF">SULB_2008</name>
    <name evidence="11" type="ORF">SULC_2006</name>
    <name evidence="13" type="ORF">SULG_10100</name>
    <name evidence="14" type="ORF">SULH_10100</name>
    <name evidence="15" type="ORF">SULI_10100</name>
    <name evidence="16" type="ORF">SULM_10090</name>
    <name evidence="17" type="ORF">SULN_10090</name>
    <name evidence="18" type="ORF">SULO_10100</name>
    <name evidence="19" type="ORF">SULZ_10035</name>
</gene>
<evidence type="ECO:0000313" key="20">
    <source>
        <dbReference type="EMBL" id="QPG51168.1"/>
    </source>
</evidence>
<evidence type="ECO:0000313" key="13">
    <source>
        <dbReference type="EMBL" id="AZF68702.1"/>
    </source>
</evidence>
<dbReference type="InterPro" id="IPR003473">
    <property type="entry name" value="NadA"/>
</dbReference>
<feature type="binding site" evidence="9">
    <location>
        <begin position="201"/>
        <end position="203"/>
    </location>
    <ligand>
        <name>iminosuccinate</name>
        <dbReference type="ChEBI" id="CHEBI:77875"/>
    </ligand>
</feature>
<keyword evidence="6 9" id="KW-0479">Metal-binding</keyword>
<evidence type="ECO:0000256" key="4">
    <source>
        <dbReference type="ARBA" id="ARBA00022642"/>
    </source>
</evidence>
<evidence type="ECO:0000313" key="30">
    <source>
        <dbReference type="Proteomes" id="UP000275843"/>
    </source>
</evidence>
<dbReference type="Proteomes" id="UP000275843">
    <property type="component" value="Chromosome"/>
</dbReference>
<dbReference type="FunFam" id="3.40.50.10800:FF:000001">
    <property type="entry name" value="Quinolinate synthase A"/>
    <property type="match status" value="1"/>
</dbReference>
<dbReference type="NCBIfam" id="TIGR00550">
    <property type="entry name" value="nadA"/>
    <property type="match status" value="1"/>
</dbReference>
<evidence type="ECO:0000256" key="5">
    <source>
        <dbReference type="ARBA" id="ARBA00022679"/>
    </source>
</evidence>
<evidence type="ECO:0000313" key="24">
    <source>
        <dbReference type="Proteomes" id="UP000033106"/>
    </source>
</evidence>
<evidence type="ECO:0000313" key="21">
    <source>
        <dbReference type="EMBL" id="SAI84583.1"/>
    </source>
</evidence>
<evidence type="ECO:0000313" key="23">
    <source>
        <dbReference type="Proteomes" id="UP000033085"/>
    </source>
</evidence>
<dbReference type="Proteomes" id="UP000033085">
    <property type="component" value="Chromosome"/>
</dbReference>
<feature type="binding site" evidence="9">
    <location>
        <position position="87"/>
    </location>
    <ligand>
        <name>[4Fe-4S] cluster</name>
        <dbReference type="ChEBI" id="CHEBI:49883"/>
    </ligand>
</feature>
<keyword evidence="8 9" id="KW-0411">Iron-sulfur</keyword>
<reference evidence="11" key="5">
    <citation type="submission" date="2018-10" db="EMBL/GenBank/DDBJ databases">
        <authorList>
            <person name="McCarthy S."/>
            <person name="Gradnigo J."/>
            <person name="Johnson T."/>
            <person name="Payne S."/>
            <person name="Lipzen A."/>
            <person name="Schackwitz W."/>
            <person name="Martin J."/>
            <person name="Moriyama E."/>
            <person name="Blum P."/>
        </authorList>
    </citation>
    <scope>NUCLEOTIDE SEQUENCE</scope>
    <source>
        <strain evidence="10">SARC-B</strain>
        <strain evidence="11">SARC-C</strain>
        <strain evidence="12">SULA</strain>
    </source>
</reference>
<dbReference type="Gene3D" id="3.40.50.10800">
    <property type="entry name" value="NadA-like"/>
    <property type="match status" value="3"/>
</dbReference>
<feature type="binding site" evidence="9">
    <location>
        <begin position="113"/>
        <end position="115"/>
    </location>
    <ligand>
        <name>iminosuccinate</name>
        <dbReference type="ChEBI" id="CHEBI:77875"/>
    </ligand>
</feature>
<comment type="pathway">
    <text evidence="1 9">Cofactor biosynthesis; NAD(+) biosynthesis; quinolinate from iminoaspartate: step 1/1.</text>
</comment>
<comment type="catalytic activity">
    <reaction evidence="9">
        <text>iminosuccinate + dihydroxyacetone phosphate = quinolinate + phosphate + 2 H2O + H(+)</text>
        <dbReference type="Rhea" id="RHEA:25888"/>
        <dbReference type="ChEBI" id="CHEBI:15377"/>
        <dbReference type="ChEBI" id="CHEBI:15378"/>
        <dbReference type="ChEBI" id="CHEBI:29959"/>
        <dbReference type="ChEBI" id="CHEBI:43474"/>
        <dbReference type="ChEBI" id="CHEBI:57642"/>
        <dbReference type="ChEBI" id="CHEBI:77875"/>
        <dbReference type="EC" id="2.5.1.72"/>
    </reaction>
</comment>
<dbReference type="GeneID" id="1455236"/>
<dbReference type="GO" id="GO:0051539">
    <property type="term" value="F:4 iron, 4 sulfur cluster binding"/>
    <property type="evidence" value="ECO:0007669"/>
    <property type="project" value="UniProtKB-KW"/>
</dbReference>
<name>A0A0E3MG93_SACSO</name>
<evidence type="ECO:0000313" key="16">
    <source>
        <dbReference type="EMBL" id="AZF76565.1"/>
    </source>
</evidence>
<keyword evidence="4 9" id="KW-0662">Pyridine nucleotide biosynthesis</keyword>
<evidence type="ECO:0000313" key="27">
    <source>
        <dbReference type="Proteomes" id="UP000269431"/>
    </source>
</evidence>
<evidence type="ECO:0000256" key="7">
    <source>
        <dbReference type="ARBA" id="ARBA00023004"/>
    </source>
</evidence>
<dbReference type="GO" id="GO:0046872">
    <property type="term" value="F:metal ion binding"/>
    <property type="evidence" value="ECO:0007669"/>
    <property type="project" value="UniProtKB-KW"/>
</dbReference>
<dbReference type="Proteomes" id="UP000273194">
    <property type="component" value="Chromosome"/>
</dbReference>
<dbReference type="AlphaFoldDB" id="A0A0E3MG93"/>
<dbReference type="Proteomes" id="UP000033106">
    <property type="component" value="Chromosome"/>
</dbReference>
<dbReference type="Proteomes" id="UP000278715">
    <property type="component" value="Chromosome"/>
</dbReference>
<dbReference type="EMBL" id="CP033238">
    <property type="protein sequence ID" value="AZF76565.1"/>
    <property type="molecule type" value="Genomic_DNA"/>
</dbReference>
<dbReference type="SUPFAM" id="SSF142754">
    <property type="entry name" value="NadA-like"/>
    <property type="match status" value="1"/>
</dbReference>
<dbReference type="GO" id="GO:0008987">
    <property type="term" value="F:quinolinate synthetase A activity"/>
    <property type="evidence" value="ECO:0007669"/>
    <property type="project" value="UniProtKB-UniRule"/>
</dbReference>
<feature type="binding site" evidence="9">
    <location>
        <position position="130"/>
    </location>
    <ligand>
        <name>iminosuccinate</name>
        <dbReference type="ChEBI" id="CHEBI:77875"/>
    </ligand>
</feature>
<evidence type="ECO:0000313" key="32">
    <source>
        <dbReference type="Proteomes" id="UP000282269"/>
    </source>
</evidence>
<reference evidence="21" key="2">
    <citation type="submission" date="2016-04" db="EMBL/GenBank/DDBJ databases">
        <authorList>
            <person name="Evans L.H."/>
            <person name="Alamgir A."/>
            <person name="Owens N."/>
            <person name="Weber N.D."/>
            <person name="Virtaneva K."/>
            <person name="Barbian K."/>
            <person name="Babar A."/>
            <person name="Rosenke K."/>
        </authorList>
    </citation>
    <scope>NUCLEOTIDE SEQUENCE</scope>
    <source>
        <strain evidence="21">P1</strain>
    </source>
</reference>
<feature type="binding site" evidence="9">
    <location>
        <position position="268"/>
    </location>
    <ligand>
        <name>[4Fe-4S] cluster</name>
        <dbReference type="ChEBI" id="CHEBI:49883"/>
    </ligand>
</feature>
<reference evidence="26 27" key="4">
    <citation type="journal article" date="2018" name="Proc. Natl. Acad. Sci. U.S.A.">
        <title>Nonmutational mechanism of inheritance in the Archaeon Sulfolobus solfataricus.</title>
        <authorList>
            <person name="Payne S."/>
            <person name="McCarthy S."/>
            <person name="Johnson T."/>
            <person name="North E."/>
            <person name="Blum P."/>
        </authorList>
    </citation>
    <scope>NUCLEOTIDE SEQUENCE [LARGE SCALE GENOMIC DNA]</scope>
    <source>
        <strain evidence="14 26">SARC-H</strain>
        <strain evidence="15 30">SARC-I</strain>
        <strain evidence="17 31">SARC-N</strain>
        <strain evidence="18 32">SARC-O</strain>
        <strain evidence="19 27">SUL120</strain>
        <strain evidence="13 28">SULG</strain>
        <strain evidence="16 29">SULM</strain>
    </source>
</reference>
<reference evidence="20 33" key="6">
    <citation type="journal article" date="2020" name="Nat. Commun.">
        <title>The structures of two archaeal type IV pili illuminate evolutionary relationships.</title>
        <authorList>
            <person name="Wang F."/>
            <person name="Baquero D.P."/>
            <person name="Su Z."/>
            <person name="Beltran L.C."/>
            <person name="Prangishvili D."/>
            <person name="Krupovic M."/>
            <person name="Egelman E.H."/>
        </authorList>
    </citation>
    <scope>NUCLEOTIDE SEQUENCE [LARGE SCALE GENOMIC DNA]</scope>
    <source>
        <strain evidence="20 33">POZ149</strain>
    </source>
</reference>
<dbReference type="EMBL" id="CP033239">
    <property type="protein sequence ID" value="AZF79173.1"/>
    <property type="molecule type" value="Genomic_DNA"/>
</dbReference>
<evidence type="ECO:0000256" key="2">
    <source>
        <dbReference type="ARBA" id="ARBA00012669"/>
    </source>
</evidence>
<dbReference type="EMBL" id="CP033236">
    <property type="protein sequence ID" value="AZF71322.1"/>
    <property type="molecule type" value="Genomic_DNA"/>
</dbReference>
<evidence type="ECO:0000256" key="6">
    <source>
        <dbReference type="ARBA" id="ARBA00022723"/>
    </source>
</evidence>
<dbReference type="EMBL" id="CP033237">
    <property type="protein sequence ID" value="AZF73942.1"/>
    <property type="molecule type" value="Genomic_DNA"/>
</dbReference>
<feature type="binding site" evidence="9">
    <location>
        <position position="25"/>
    </location>
    <ligand>
        <name>iminosuccinate</name>
        <dbReference type="ChEBI" id="CHEBI:77875"/>
    </ligand>
</feature>
<dbReference type="Proteomes" id="UP000269431">
    <property type="component" value="Chromosome"/>
</dbReference>
<evidence type="ECO:0000313" key="11">
    <source>
        <dbReference type="EMBL" id="AKA76919.1"/>
    </source>
</evidence>
<dbReference type="EMBL" id="CP033235">
    <property type="protein sequence ID" value="AZF68702.1"/>
    <property type="molecule type" value="Genomic_DNA"/>
</dbReference>
<dbReference type="EMBL" id="CP050869">
    <property type="protein sequence ID" value="QPG51168.1"/>
    <property type="molecule type" value="Genomic_DNA"/>
</dbReference>
<dbReference type="NCBIfam" id="NF006878">
    <property type="entry name" value="PRK09375.1-2"/>
    <property type="match status" value="1"/>
</dbReference>
<dbReference type="EMBL" id="CP011056">
    <property type="protein sequence ID" value="AKA76919.1"/>
    <property type="molecule type" value="Genomic_DNA"/>
</dbReference>
<evidence type="ECO:0000313" key="29">
    <source>
        <dbReference type="Proteomes" id="UP000273443"/>
    </source>
</evidence>
<evidence type="ECO:0000313" key="15">
    <source>
        <dbReference type="EMBL" id="AZF73942.1"/>
    </source>
</evidence>
<dbReference type="Proteomes" id="UP000282269">
    <property type="component" value="Chromosome"/>
</dbReference>
<evidence type="ECO:0000313" key="31">
    <source>
        <dbReference type="Proteomes" id="UP000278715"/>
    </source>
</evidence>
<evidence type="ECO:0000313" key="17">
    <source>
        <dbReference type="EMBL" id="AZF79173.1"/>
    </source>
</evidence>
<dbReference type="UniPathway" id="UPA00253">
    <property type="reaction ID" value="UER00327"/>
</dbReference>
<keyword evidence="5 9" id="KW-0808">Transferase</keyword>
<dbReference type="PANTHER" id="PTHR30573">
    <property type="entry name" value="QUINOLINATE SYNTHETASE A"/>
    <property type="match status" value="1"/>
</dbReference>
<dbReference type="GO" id="GO:0034628">
    <property type="term" value="P:'de novo' NAD+ biosynthetic process from L-aspartate"/>
    <property type="evidence" value="ECO:0007669"/>
    <property type="project" value="TreeGrafter"/>
</dbReference>
<evidence type="ECO:0000256" key="1">
    <source>
        <dbReference type="ARBA" id="ARBA00005065"/>
    </source>
</evidence>
<dbReference type="EMBL" id="CP011057">
    <property type="protein sequence ID" value="AKA79611.1"/>
    <property type="molecule type" value="Genomic_DNA"/>
</dbReference>
<evidence type="ECO:0000313" key="18">
    <source>
        <dbReference type="EMBL" id="AZF81778.1"/>
    </source>
</evidence>
<evidence type="ECO:0000256" key="3">
    <source>
        <dbReference type="ARBA" id="ARBA00022485"/>
    </source>
</evidence>
<keyword evidence="7 9" id="KW-0408">Iron</keyword>
<dbReference type="InterPro" id="IPR036094">
    <property type="entry name" value="NadA_sf"/>
</dbReference>
<keyword evidence="3 9" id="KW-0004">4Fe-4S</keyword>
<dbReference type="KEGG" id="ssof:SULC_2006"/>
<dbReference type="RefSeq" id="WP_009989240.1">
    <property type="nucleotide sequence ID" value="NZ_CP011055.2"/>
</dbReference>
<dbReference type="Proteomes" id="UP000033057">
    <property type="component" value="Chromosome"/>
</dbReference>
<comment type="cofactor">
    <cofactor evidence="9">
        <name>[4Fe-4S] cluster</name>
        <dbReference type="ChEBI" id="CHEBI:49883"/>
    </cofactor>
    <text evidence="9">Binds 1 [4Fe-4S] cluster per subunit.</text>
</comment>
<evidence type="ECO:0000313" key="12">
    <source>
        <dbReference type="EMBL" id="AKA79611.1"/>
    </source>
</evidence>
<protein>
    <recommendedName>
        <fullName evidence="2 9">Quinolinate synthase</fullName>
        <ecNumber evidence="2 9">2.5.1.72</ecNumber>
    </recommendedName>
</protein>
<dbReference type="OrthoDB" id="5931at2157"/>
<evidence type="ECO:0000313" key="22">
    <source>
        <dbReference type="Proteomes" id="UP000033057"/>
    </source>
</evidence>
<keyword evidence="9" id="KW-0963">Cytoplasm</keyword>
<dbReference type="GO" id="GO:0005737">
    <property type="term" value="C:cytoplasm"/>
    <property type="evidence" value="ECO:0007669"/>
    <property type="project" value="UniProtKB-SubCell"/>
</dbReference>
<dbReference type="InterPro" id="IPR023066">
    <property type="entry name" value="Quinolinate_synth_type2"/>
</dbReference>
<evidence type="ECO:0000313" key="14">
    <source>
        <dbReference type="EMBL" id="AZF71322.1"/>
    </source>
</evidence>
<proteinExistence type="inferred from homology"/>
<dbReference type="SMR" id="A0A0E3MG93"/>
<dbReference type="Proteomes" id="UP000076770">
    <property type="component" value="Chromosome i"/>
</dbReference>
<dbReference type="EMBL" id="CP033240">
    <property type="protein sequence ID" value="AZF81778.1"/>
    <property type="molecule type" value="Genomic_DNA"/>
</dbReference>
<evidence type="ECO:0000313" key="26">
    <source>
        <dbReference type="Proteomes" id="UP000267993"/>
    </source>
</evidence>
<evidence type="ECO:0000256" key="9">
    <source>
        <dbReference type="HAMAP-Rule" id="MF_00568"/>
    </source>
</evidence>
<evidence type="ECO:0000313" key="33">
    <source>
        <dbReference type="Proteomes" id="UP000594632"/>
    </source>
</evidence>
<dbReference type="Proteomes" id="UP000267993">
    <property type="component" value="Chromosome"/>
</dbReference>
<feature type="binding site" evidence="9">
    <location>
        <position position="218"/>
    </location>
    <ligand>
        <name>iminosuccinate</name>
        <dbReference type="ChEBI" id="CHEBI:77875"/>
    </ligand>
</feature>
<dbReference type="GeneID" id="44129929"/>
<comment type="similarity">
    <text evidence="9">Belongs to the quinolinate synthase family. Type 2 subfamily.</text>
</comment>
<dbReference type="KEGG" id="ssoa:SULA_2007"/>
<organism evidence="11 22">
    <name type="scientific">Saccharolobus solfataricus</name>
    <name type="common">Sulfolobus solfataricus</name>
    <dbReference type="NCBI Taxonomy" id="2287"/>
    <lineage>
        <taxon>Archaea</taxon>
        <taxon>Thermoproteota</taxon>
        <taxon>Thermoprotei</taxon>
        <taxon>Sulfolobales</taxon>
        <taxon>Sulfolobaceae</taxon>
        <taxon>Saccharolobus</taxon>
    </lineage>
</organism>
<evidence type="ECO:0000313" key="25">
    <source>
        <dbReference type="Proteomes" id="UP000076770"/>
    </source>
</evidence>
<evidence type="ECO:0000256" key="8">
    <source>
        <dbReference type="ARBA" id="ARBA00023014"/>
    </source>
</evidence>
<comment type="subcellular location">
    <subcellularLocation>
        <location evidence="9">Cytoplasm</location>
    </subcellularLocation>
</comment>
<dbReference type="EC" id="2.5.1.72" evidence="2 9"/>
<comment type="function">
    <text evidence="9">Catalyzes the condensation of iminoaspartate with dihydroxyacetone phosphate to form quinolinate.</text>
</comment>